<dbReference type="GO" id="GO:0004312">
    <property type="term" value="F:fatty acid synthase activity"/>
    <property type="evidence" value="ECO:0007669"/>
    <property type="project" value="TreeGrafter"/>
</dbReference>
<dbReference type="Gene3D" id="3.40.50.11460">
    <property type="match status" value="1"/>
</dbReference>
<feature type="active site" description="Proton acceptor; for dehydratase activity" evidence="6">
    <location>
        <position position="2489"/>
    </location>
</feature>
<feature type="compositionally biased region" description="Basic and acidic residues" evidence="7">
    <location>
        <begin position="3676"/>
        <end position="3686"/>
    </location>
</feature>
<feature type="domain" description="Ketosynthase family 3 (KS3)" evidence="9">
    <location>
        <begin position="11"/>
        <end position="437"/>
    </location>
</feature>
<dbReference type="InterPro" id="IPR020807">
    <property type="entry name" value="PKS_DH"/>
</dbReference>
<dbReference type="PROSITE" id="PS01162">
    <property type="entry name" value="QOR_ZETA_CRYSTAL"/>
    <property type="match status" value="1"/>
</dbReference>
<dbReference type="Pfam" id="PF22621">
    <property type="entry name" value="CurL-like_PKS_C"/>
    <property type="match status" value="2"/>
</dbReference>
<name>A0A1Y5PDW8_9MYCO</name>
<feature type="active site" description="Proton donor; for dehydratase activity" evidence="6">
    <location>
        <position position="2656"/>
    </location>
</feature>
<evidence type="ECO:0000256" key="5">
    <source>
        <dbReference type="ARBA" id="ARBA00023268"/>
    </source>
</evidence>
<dbReference type="InterPro" id="IPR049900">
    <property type="entry name" value="PKS_mFAS_DH"/>
</dbReference>
<dbReference type="InterPro" id="IPR014031">
    <property type="entry name" value="Ketoacyl_synth_C"/>
</dbReference>
<protein>
    <submittedName>
        <fullName evidence="11">6-deoxyerythronolide-B synthase., NADPH:quinone reductase</fullName>
        <ecNumber evidence="11">1.6.5.5</ecNumber>
        <ecNumber evidence="11">2.3.1.94</ecNumber>
    </submittedName>
</protein>
<evidence type="ECO:0000256" key="7">
    <source>
        <dbReference type="SAM" id="MobiDB-lite"/>
    </source>
</evidence>
<dbReference type="InterPro" id="IPR020843">
    <property type="entry name" value="ER"/>
</dbReference>
<dbReference type="PANTHER" id="PTHR43775">
    <property type="entry name" value="FATTY ACID SYNTHASE"/>
    <property type="match status" value="1"/>
</dbReference>
<dbReference type="InterPro" id="IPR020841">
    <property type="entry name" value="PKS_Beta-ketoAc_synthase_dom"/>
</dbReference>
<dbReference type="Gene3D" id="1.10.1200.10">
    <property type="entry name" value="ACP-like"/>
    <property type="match status" value="2"/>
</dbReference>
<dbReference type="InterPro" id="IPR001227">
    <property type="entry name" value="Ac_transferase_dom_sf"/>
</dbReference>
<dbReference type="SUPFAM" id="SSF50129">
    <property type="entry name" value="GroES-like"/>
    <property type="match status" value="1"/>
</dbReference>
<evidence type="ECO:0000256" key="2">
    <source>
        <dbReference type="ARBA" id="ARBA00022553"/>
    </source>
</evidence>
<organism evidence="11">
    <name type="scientific">uncultured Mycobacterium sp</name>
    <dbReference type="NCBI Taxonomy" id="171292"/>
    <lineage>
        <taxon>Bacteria</taxon>
        <taxon>Bacillati</taxon>
        <taxon>Actinomycetota</taxon>
        <taxon>Actinomycetes</taxon>
        <taxon>Mycobacteriales</taxon>
        <taxon>Mycobacteriaceae</taxon>
        <taxon>Mycobacterium</taxon>
        <taxon>environmental samples</taxon>
    </lineage>
</organism>
<dbReference type="PROSITE" id="PS50075">
    <property type="entry name" value="CARRIER"/>
    <property type="match status" value="2"/>
</dbReference>
<dbReference type="EC" id="2.3.1.94" evidence="11"/>
<feature type="region of interest" description="N-terminal hotdog fold" evidence="6">
    <location>
        <begin position="2458"/>
        <end position="2577"/>
    </location>
</feature>
<dbReference type="Gene3D" id="3.40.50.720">
    <property type="entry name" value="NAD(P)-binding Rossmann-like Domain"/>
    <property type="match status" value="3"/>
</dbReference>
<evidence type="ECO:0000256" key="1">
    <source>
        <dbReference type="ARBA" id="ARBA00022450"/>
    </source>
</evidence>
<dbReference type="SUPFAM" id="SSF53901">
    <property type="entry name" value="Thiolase-like"/>
    <property type="match status" value="2"/>
</dbReference>
<dbReference type="Pfam" id="PF08240">
    <property type="entry name" value="ADH_N"/>
    <property type="match status" value="1"/>
</dbReference>
<dbReference type="GO" id="GO:0006633">
    <property type="term" value="P:fatty acid biosynthetic process"/>
    <property type="evidence" value="ECO:0007669"/>
    <property type="project" value="InterPro"/>
</dbReference>
<dbReference type="Pfam" id="PF13602">
    <property type="entry name" value="ADH_zinc_N_2"/>
    <property type="match status" value="1"/>
</dbReference>
<keyword evidence="2" id="KW-0597">Phosphoprotein</keyword>
<dbReference type="InterPro" id="IPR013968">
    <property type="entry name" value="PKS_KR"/>
</dbReference>
<dbReference type="FunFam" id="3.40.50.720:FF:000209">
    <property type="entry name" value="Polyketide synthase Pks12"/>
    <property type="match status" value="1"/>
</dbReference>
<keyword evidence="5" id="KW-0511">Multifunctional enzyme</keyword>
<dbReference type="Gene3D" id="3.10.129.110">
    <property type="entry name" value="Polyketide synthase dehydratase"/>
    <property type="match status" value="1"/>
</dbReference>
<dbReference type="SMART" id="SM00822">
    <property type="entry name" value="PKS_KR"/>
    <property type="match status" value="2"/>
</dbReference>
<evidence type="ECO:0000313" key="11">
    <source>
        <dbReference type="EMBL" id="SBS75650.1"/>
    </source>
</evidence>
<dbReference type="Pfam" id="PF02801">
    <property type="entry name" value="Ketoacyl-synt_C"/>
    <property type="match status" value="2"/>
</dbReference>
<reference evidence="11" key="1">
    <citation type="submission" date="2016-03" db="EMBL/GenBank/DDBJ databases">
        <authorList>
            <person name="Ploux O."/>
        </authorList>
    </citation>
    <scope>NUCLEOTIDE SEQUENCE</scope>
    <source>
        <strain evidence="11">UC10</strain>
    </source>
</reference>
<dbReference type="PROSITE" id="PS52004">
    <property type="entry name" value="KS3_2"/>
    <property type="match status" value="2"/>
</dbReference>
<dbReference type="FunFam" id="3.40.47.10:FF:000019">
    <property type="entry name" value="Polyketide synthase type I"/>
    <property type="match status" value="2"/>
</dbReference>
<dbReference type="InterPro" id="IPR016035">
    <property type="entry name" value="Acyl_Trfase/lysoPLipase"/>
</dbReference>
<dbReference type="PROSITE" id="PS52019">
    <property type="entry name" value="PKS_MFAS_DH"/>
    <property type="match status" value="1"/>
</dbReference>
<dbReference type="GO" id="GO:0004315">
    <property type="term" value="F:3-oxoacyl-[acyl-carrier-protein] synthase activity"/>
    <property type="evidence" value="ECO:0007669"/>
    <property type="project" value="InterPro"/>
</dbReference>
<dbReference type="Gene3D" id="3.40.366.10">
    <property type="entry name" value="Malonyl-Coenzyme A Acyl Carrier Protein, domain 2"/>
    <property type="match status" value="2"/>
</dbReference>
<dbReference type="InterPro" id="IPR016039">
    <property type="entry name" value="Thiolase-like"/>
</dbReference>
<dbReference type="InterPro" id="IPR011032">
    <property type="entry name" value="GroES-like_sf"/>
</dbReference>
<feature type="region of interest" description="C-terminal hotdog fold" evidence="6">
    <location>
        <begin position="2594"/>
        <end position="2745"/>
    </location>
</feature>
<keyword evidence="11" id="KW-0012">Acyltransferase</keyword>
<keyword evidence="3 11" id="KW-0808">Transferase</keyword>
<evidence type="ECO:0000256" key="4">
    <source>
        <dbReference type="ARBA" id="ARBA00022857"/>
    </source>
</evidence>
<feature type="domain" description="Carrier" evidence="8">
    <location>
        <begin position="1453"/>
        <end position="1530"/>
    </location>
</feature>
<evidence type="ECO:0000259" key="9">
    <source>
        <dbReference type="PROSITE" id="PS52004"/>
    </source>
</evidence>
<dbReference type="InterPro" id="IPR016036">
    <property type="entry name" value="Malonyl_transacylase_ACP-bd"/>
</dbReference>
<dbReference type="SMART" id="SM00823">
    <property type="entry name" value="PKS_PP"/>
    <property type="match status" value="2"/>
</dbReference>
<dbReference type="GO" id="GO:0031177">
    <property type="term" value="F:phosphopantetheine binding"/>
    <property type="evidence" value="ECO:0007669"/>
    <property type="project" value="InterPro"/>
</dbReference>
<dbReference type="GO" id="GO:0008270">
    <property type="term" value="F:zinc ion binding"/>
    <property type="evidence" value="ECO:0007669"/>
    <property type="project" value="InterPro"/>
</dbReference>
<dbReference type="SUPFAM" id="SSF51735">
    <property type="entry name" value="NAD(P)-binding Rossmann-fold domains"/>
    <property type="match status" value="5"/>
</dbReference>
<dbReference type="CDD" id="cd00833">
    <property type="entry name" value="PKS"/>
    <property type="match status" value="2"/>
</dbReference>
<dbReference type="PROSITE" id="PS00012">
    <property type="entry name" value="PHOSPHOPANTETHEINE"/>
    <property type="match status" value="1"/>
</dbReference>
<dbReference type="InterPro" id="IPR049552">
    <property type="entry name" value="PKS_DH_N"/>
</dbReference>
<feature type="compositionally biased region" description="Low complexity" evidence="7">
    <location>
        <begin position="3658"/>
        <end position="3675"/>
    </location>
</feature>
<dbReference type="NCBIfam" id="NF045894">
    <property type="entry name" value="PKS_plus_SDR"/>
    <property type="match status" value="1"/>
</dbReference>
<feature type="domain" description="Carrier" evidence="8">
    <location>
        <begin position="3569"/>
        <end position="3647"/>
    </location>
</feature>
<dbReference type="Gene3D" id="3.30.70.3290">
    <property type="match status" value="2"/>
</dbReference>
<dbReference type="InterPro" id="IPR020806">
    <property type="entry name" value="PKS_PP-bd"/>
</dbReference>
<dbReference type="InterPro" id="IPR002364">
    <property type="entry name" value="Quin_OxRdtase/zeta-crystal_CS"/>
</dbReference>
<dbReference type="InterPro" id="IPR036736">
    <property type="entry name" value="ACP-like_sf"/>
</dbReference>
<dbReference type="SMART" id="SM00827">
    <property type="entry name" value="PKS_AT"/>
    <property type="match status" value="2"/>
</dbReference>
<dbReference type="InterPro" id="IPR018201">
    <property type="entry name" value="Ketoacyl_synth_AS"/>
</dbReference>
<dbReference type="SMART" id="SM00825">
    <property type="entry name" value="PKS_KS"/>
    <property type="match status" value="2"/>
</dbReference>
<dbReference type="SUPFAM" id="SSF52151">
    <property type="entry name" value="FabD/lysophospholipase-like"/>
    <property type="match status" value="2"/>
</dbReference>
<keyword evidence="4" id="KW-0521">NADP</keyword>
<evidence type="ECO:0000256" key="3">
    <source>
        <dbReference type="ARBA" id="ARBA00022679"/>
    </source>
</evidence>
<dbReference type="GO" id="GO:0003960">
    <property type="term" value="F:quinone reductase (NADPH) activity"/>
    <property type="evidence" value="ECO:0007669"/>
    <property type="project" value="UniProtKB-EC"/>
</dbReference>
<dbReference type="Pfam" id="PF08659">
    <property type="entry name" value="KR"/>
    <property type="match status" value="2"/>
</dbReference>
<dbReference type="InterPro" id="IPR006162">
    <property type="entry name" value="Ppantetheine_attach_site"/>
</dbReference>
<dbReference type="SUPFAM" id="SSF55048">
    <property type="entry name" value="Probable ACP-binding domain of malonyl-CoA ACP transacylase"/>
    <property type="match status" value="2"/>
</dbReference>
<dbReference type="SUPFAM" id="SSF47336">
    <property type="entry name" value="ACP-like"/>
    <property type="match status" value="2"/>
</dbReference>
<feature type="region of interest" description="Disordered" evidence="7">
    <location>
        <begin position="3645"/>
        <end position="3686"/>
    </location>
</feature>
<dbReference type="InterPro" id="IPR014043">
    <property type="entry name" value="Acyl_transferase_dom"/>
</dbReference>
<dbReference type="InterPro" id="IPR013154">
    <property type="entry name" value="ADH-like_N"/>
</dbReference>
<dbReference type="InterPro" id="IPR036291">
    <property type="entry name" value="NAD(P)-bd_dom_sf"/>
</dbReference>
<dbReference type="Pfam" id="PF00109">
    <property type="entry name" value="ketoacyl-synt"/>
    <property type="match status" value="2"/>
</dbReference>
<dbReference type="Gene3D" id="3.90.180.10">
    <property type="entry name" value="Medium-chain alcohol dehydrogenases, catalytic domain"/>
    <property type="match status" value="1"/>
</dbReference>
<dbReference type="Pfam" id="PF14765">
    <property type="entry name" value="PS-DH"/>
    <property type="match status" value="1"/>
</dbReference>
<dbReference type="PANTHER" id="PTHR43775:SF37">
    <property type="entry name" value="SI:DKEY-61P9.11"/>
    <property type="match status" value="1"/>
</dbReference>
<dbReference type="EC" id="1.6.5.5" evidence="11"/>
<dbReference type="Gene3D" id="3.40.47.10">
    <property type="match status" value="2"/>
</dbReference>
<dbReference type="InterPro" id="IPR014030">
    <property type="entry name" value="Ketoacyl_synth_N"/>
</dbReference>
<evidence type="ECO:0000259" key="8">
    <source>
        <dbReference type="PROSITE" id="PS50075"/>
    </source>
</evidence>
<dbReference type="InterPro" id="IPR042104">
    <property type="entry name" value="PKS_dehydratase_sf"/>
</dbReference>
<dbReference type="CDD" id="cd05195">
    <property type="entry name" value="enoyl_red"/>
    <property type="match status" value="1"/>
</dbReference>
<keyword evidence="11" id="KW-0560">Oxidoreductase</keyword>
<dbReference type="InterPro" id="IPR049551">
    <property type="entry name" value="PKS_DH_C"/>
</dbReference>
<dbReference type="InterPro" id="IPR050091">
    <property type="entry name" value="PKS_NRPS_Biosynth_Enz"/>
</dbReference>
<dbReference type="PROSITE" id="PS00606">
    <property type="entry name" value="KS3_1"/>
    <property type="match status" value="2"/>
</dbReference>
<dbReference type="CDD" id="cd08955">
    <property type="entry name" value="KR_2_FAS_SDR_x"/>
    <property type="match status" value="2"/>
</dbReference>
<evidence type="ECO:0000259" key="10">
    <source>
        <dbReference type="PROSITE" id="PS52019"/>
    </source>
</evidence>
<feature type="domain" description="PKS/mFAS DH" evidence="10">
    <location>
        <begin position="2458"/>
        <end position="2745"/>
    </location>
</feature>
<dbReference type="GO" id="GO:0047879">
    <property type="term" value="F:erythronolide synthase activity"/>
    <property type="evidence" value="ECO:0007669"/>
    <property type="project" value="UniProtKB-EC"/>
</dbReference>
<proteinExistence type="predicted"/>
<dbReference type="SMART" id="SM00826">
    <property type="entry name" value="PKS_DH"/>
    <property type="match status" value="1"/>
</dbReference>
<dbReference type="EMBL" id="FLQS01000018">
    <property type="protein sequence ID" value="SBS75650.1"/>
    <property type="molecule type" value="Genomic_DNA"/>
</dbReference>
<dbReference type="Pfam" id="PF00698">
    <property type="entry name" value="Acyl_transf_1"/>
    <property type="match status" value="2"/>
</dbReference>
<dbReference type="InterPro" id="IPR057326">
    <property type="entry name" value="KR_dom"/>
</dbReference>
<dbReference type="Pfam" id="PF21089">
    <property type="entry name" value="PKS_DH_N"/>
    <property type="match status" value="1"/>
</dbReference>
<dbReference type="SMART" id="SM01294">
    <property type="entry name" value="PKS_PP_betabranch"/>
    <property type="match status" value="1"/>
</dbReference>
<dbReference type="SMART" id="SM00829">
    <property type="entry name" value="PKS_ER"/>
    <property type="match status" value="1"/>
</dbReference>
<accession>A0A1Y5PDW8</accession>
<keyword evidence="1" id="KW-0596">Phosphopantetheine</keyword>
<dbReference type="InterPro" id="IPR009081">
    <property type="entry name" value="PP-bd_ACP"/>
</dbReference>
<gene>
    <name evidence="11" type="ORF">MHPYR_250052</name>
</gene>
<sequence length="3686" mass="393819">MVLTEHPTQQAPRFAIVGYAARFPGAADADQYWDVLHNGRDAVTEVPQDRWDVEEFFDPDPDAPGKIVTRRAGFVDDVTGFDAPFFGVSAREANVMDPQHRLLLETAWRAVEHSGTAPTALANTRTGVFIGLATHDFLGMASDALSYPEIEAYLAVGTSSAAAAGRISYRLGLQGPAVTVDTACSSSLVAIHQACQALRLGECDLALAGGVNVMLSPATMITFSHSRMLAPDGRCKTFDAAADGYVRGEGCGVIAVKRLEDAIRDGDHIRAVIRGSAVNQDGASGGLTVPNGVAQQRVIHEALESAGLAPSDIGYLEAHGTGTSLGDPIEVQAAAAALGKGRDADRPLLIGSAKTNIGHLEAAAGVAGILKVVLSLEHQELPKHLHFRNPSPHIPWDRIPVRVVDEAVAWERSEKPRIAGVSSFGFSGTNAHVILEEAPQVAPRAAGAPADDRRFMVLPLSARTPAALVQTAEHYRSWLSGHPEATLADVCLTAGAGRAHFEHRAALVVNSLESARELLGALTDDLPAPGLVRGDSADAPKTAWLFPGQGSQYAGMAWELFETEPVFAETMTRCAEAVGEALGKPLLDIIFDADGTETLKQTRHAQPAIFAVEMGLARLWQSRGFEPDVVLGHSVGQYSAACVAGVFSLEDGARLLTERGRLFGDLPTGGRMCAIFADADRVERLTDKFPSLSVAAYNGANTVLSGPAADLEQAVAELTDDGARCDWLDTSHAFHSALLDPALDAFEAYANGFEFGAPQRILVCNRTGAALGRNAKLDGSYWRRHARQPVQFAKGVATLAELGCALLLEVGPQPVLTAAALRAWPDPATAPKAVPSLRRNGADHRQVTEALAGAYVAGHLPDFGALVPQPAHKLDLPTYPFQHRQYWFSSKQVQTTASDGPRTEAVRLLEDGRIEELAALLDVAGTSQTTAEVLNKLAAQHNRQRSAQSIADIRYEIRWERSVNSSPAEIGEGAAWLLIGDDAVVMQPLIDALTTNGHRHRVLGLPVSDADEERLVDELRTAVHDEPELRILHIAALDSDGAPSMRSLLRMQHRVLGGTQRLFRAAAAAELRTPIWVTTHGAQRVTNDDTVSPEQSSLWGFCRAAALEYPQVWGGLVDLSGRGADEWARLIKQVVTASAGEDQIALRAETVQVPRLVRRNGQPNSIPLELRADATYLVTGGLGSLGLEIAGYLAAHGARQLVLTGRRAPSEVAQRRIDALREQHGCNVRVIAADVADPHDVARLLATVQAELPPLAGIVHAAGENNTTPLSSLESAEMDRVFSGKVWGAWHLSEASADLQLDFFLSTSSISSVWGSYGQTVYSAANAFLDGLTWRLREQGVPAISVNFGPWSAGMADQDARTQLERRGIRTLSPSDALAGMADVMAAAGSQGPAQAVVARIDWARFLPIYLQAGRRALLAEVAREVPESISATPPASGSTRLVEQLTAAPVQQRKKLVLEHLRNTVAEVTRIDASEIREEAGFFDLGMDSLMAVELRRRLEQAVGKELPATLAMDFPRLSDVADYLLSDVLNLNERAGSQLAAPPTSLATSATDEPIAIIAVACRFPGSPDVEAYWDVLSGGVDAIREIPEDRFDVDEFYDPDQQMPGKIYTRNGGYLDSVDGFDPEFFGISPREAVWIDPQQRLMLEIAWEGLERAGYAPSAVRGSRTGVFVGVGANEYSHLLSGESVENLEAHFITGNALNAIAGRVAFTLGLEGPAMAVDTACSSSLVAVHQASQALHSGDCDMALAGGVNVLLSPASIVAASRARMLAPDGRCKTFDAAADGYVRGEGCGILVLKRLSDAQRDGDRVCAVIRSSAVNQDGASSGLTVPNGGAQQRLISAALTRAGLTGGDVDYLEAHGTGTPLGDPIEVQAAAAVYGAGRDPNRPLLMGTAKTNIGHLESAAGVAGLVKVVLSLQHDLLPQNLHFQNRSPHIPWDSLPVRVVDRATPWYADGRPRRAGVSAFGFTGTNAHVLIEEAPQPPLAEDAADEPSDGAAAPEAVREPLSLLPLSARSAQGLVALAQRYSTWLDTHTESSLADVCFTAGAGRSHFEHRAAVVATSGQEAKMLLDDLVANRLRPGVLRGECTDPPTTAWFFPGQGSQYPGMARELFDTEPVFADTVRRCAQAVDPILPRPLLDVLFSSDREAAETLRHTSFAQPAIFAVEMGLARLWQSWGIEPDVVLGHSVGQYAAACVAGVFSLEDGARLIAERGRLFGSLPAGGRMVAVFADPEYVEHAAGTFPRVSVGAYNGRNTVLSGPGEDLEQIVAACSADGTRCTWLETSHAFHSELLDPVLDEFEAFAKQFAYAVPSRPLVCNRTGAVLTNETPINAQYWRRHSRQPVQFTESVRTVAALGCSVLMEIGPQPILTAAALQIWPETSATPRAIVSLRKGANAQRQITEALATTYICGHRPDFAAKHHAPSHRLELPTYPFQRRRYWPKVSGLASGGADGVRLSGILGSAKDLASGDTVYTTVLSVKTQPWLAHHVIYGTVVVPGATYAAMALASAGAPARVKEVFFYEPIVLPDKASREVQLTLHPVDDGWKFQVHSRPHGVRDSEWSLNSDGTLLAGVDPDEESPEGTLSPDEAIEQMDRTRPQELFDIFHDMELAWGPTWSTSLKSLWVGQSEAIGDIAIGEELSEHLGSEPIHPVLLDLCTGVAFPAFPATLAAEQGMSDLFLPLRYGQVTVHEKMPRRFYCRARWHENALTNETQVFDLDFVSPDGRMLGGIREFTVKRAPREALLRGLGGDSTRLLYSLGWQEIAAPVAESAEPETTKTSNGTWLIAGFDALAADVPGAATVADITDVQSWQQAFAKAAEGGAPVRGIVWRSSGQPHMYETTDDLAQRLEAEIATLLGAAQTALSSQAAQQGTLADGLWIVTERAVATEPGEPVDPVQAALWGFGRTLIAEQPTLRVRLVDGDASDESLSWLAGALGTTVAEPEMAVRQGRFLVSRLLHWARNGQLPMPRSDDYALAPTERGAIDNLRLTEVEVAPPKANEVQVRIEAAGLNFRDVLNVLGLYPGDPGPIGGDLCGVVTELGSEVAGFEIGQRVFGSMQGAFASRLNVPAPLLATVPDGIGAVDAATIPAAALTVRLAFDWAKLKPGDKVLIHAASGGVGLAAVQMARAHGATVFATASKYKRATLREMGVEHVYDSRTTDFADQILADTGGEGVDVVLNSLTNEGFVEATVRATAKGGRFAEIAKRDIWTAEQMTALRPDIAYEIVALDVTMMTDPDHIQKLMVEVSDGLAKGEWTPVPAEVYPLTEARTAFRRMQQARHIGKIVVQMPKPLQPRGDRSYLVTGGLGALGLHTASYLAQLGAGDIVLTSRRAADAEMQQAIDAITERFHCRIHVFSADVGVESEVAGLLEKIRAELPPLAGVAHLAGVLNDALLPEQDLERFRTALRPKAYGAHQLHRLTMDDDLEFFIVYSSASAVLGSPSQSNYATANALLDGLVAQRRAQGLPATAVNFGPWGHGGMANSQAALANLSAQGMMPLEPSAALAALGESIRHGAAQATVLKANWQRTAKMLGGIRPPLLDQVLPSGDGTVTGDSEMLRQLLELPVTARGGFVTEFLQREVQGFLRLAQPPAATSRFLDLGTDSLMAVELRNRLFGQFGGKFDISPTAVFDYPTLGELAEHLVSQLPDSDPPSGDTESPQAPEAAESAAAPEAVAQRDAEPTPED</sequence>
<evidence type="ECO:0000256" key="6">
    <source>
        <dbReference type="PROSITE-ProRule" id="PRU01363"/>
    </source>
</evidence>
<feature type="domain" description="Ketosynthase family 3 (KS3)" evidence="9">
    <location>
        <begin position="1554"/>
        <end position="1979"/>
    </location>
</feature>
<dbReference type="Pfam" id="PF00550">
    <property type="entry name" value="PP-binding"/>
    <property type="match status" value="2"/>
</dbReference>